<dbReference type="Proteomes" id="UP000431744">
    <property type="component" value="Unassembled WGS sequence"/>
</dbReference>
<organism evidence="1 2">
    <name type="scientific">Pseudoclavibacter endophyticus</name>
    <dbReference type="NCBI Taxonomy" id="1778590"/>
    <lineage>
        <taxon>Bacteria</taxon>
        <taxon>Bacillati</taxon>
        <taxon>Actinomycetota</taxon>
        <taxon>Actinomycetes</taxon>
        <taxon>Micrococcales</taxon>
        <taxon>Microbacteriaceae</taxon>
        <taxon>Pseudoclavibacter</taxon>
    </lineage>
</organism>
<dbReference type="SUPFAM" id="SSF56784">
    <property type="entry name" value="HAD-like"/>
    <property type="match status" value="1"/>
</dbReference>
<comment type="caution">
    <text evidence="1">The sequence shown here is derived from an EMBL/GenBank/DDBJ whole genome shotgun (WGS) entry which is preliminary data.</text>
</comment>
<reference evidence="1 2" key="1">
    <citation type="submission" date="2019-09" db="EMBL/GenBank/DDBJ databases">
        <title>Phylogeny of genus Pseudoclavibacter and closely related genus.</title>
        <authorList>
            <person name="Li Y."/>
        </authorList>
    </citation>
    <scope>NUCLEOTIDE SEQUENCE [LARGE SCALE GENOMIC DNA]</scope>
    <source>
        <strain evidence="1 2">EGI 60007</strain>
    </source>
</reference>
<proteinExistence type="predicted"/>
<dbReference type="EMBL" id="WBJY01000002">
    <property type="protein sequence ID" value="KAB1648291.1"/>
    <property type="molecule type" value="Genomic_DNA"/>
</dbReference>
<accession>A0A6H9WQD5</accession>
<dbReference type="AlphaFoldDB" id="A0A6H9WQD5"/>
<protein>
    <submittedName>
        <fullName evidence="1">HAD family hydrolase</fullName>
    </submittedName>
</protein>
<dbReference type="InterPro" id="IPR023214">
    <property type="entry name" value="HAD_sf"/>
</dbReference>
<evidence type="ECO:0000313" key="2">
    <source>
        <dbReference type="Proteomes" id="UP000431744"/>
    </source>
</evidence>
<evidence type="ECO:0000313" key="1">
    <source>
        <dbReference type="EMBL" id="KAB1648291.1"/>
    </source>
</evidence>
<gene>
    <name evidence="1" type="ORF">F8O04_11355</name>
</gene>
<keyword evidence="1" id="KW-0378">Hydrolase</keyword>
<sequence length="234" mass="24354">MFDFDGTVAVGDGPVLAYASAVARRLAPAAARDFLRDIETALTHHREAGFGPEFLDGYDLVARRACSAGLSPSEVSEAYLCSRSLLGTAQAAVTTPDGLAELLRDLGRCVHIALVTNAPIVRLLGTLESLGVAERFDEVIYAAGKPSGLVPFAGQRLAVGRVLSVGDIWENDLAPVAALGGDTALIGRPAPGIHPTFHAPTLAELAASIRAWASCASRPAHAPPPHRRGTPHAS</sequence>
<keyword evidence="2" id="KW-1185">Reference proteome</keyword>
<name>A0A6H9WQD5_9MICO</name>
<dbReference type="RefSeq" id="WP_158029486.1">
    <property type="nucleotide sequence ID" value="NZ_BMHG01000001.1"/>
</dbReference>
<dbReference type="GO" id="GO:0016787">
    <property type="term" value="F:hydrolase activity"/>
    <property type="evidence" value="ECO:0007669"/>
    <property type="project" value="UniProtKB-KW"/>
</dbReference>
<dbReference type="Gene3D" id="3.40.50.1000">
    <property type="entry name" value="HAD superfamily/HAD-like"/>
    <property type="match status" value="1"/>
</dbReference>
<dbReference type="OrthoDB" id="3851389at2"/>
<dbReference type="InterPro" id="IPR036412">
    <property type="entry name" value="HAD-like_sf"/>
</dbReference>